<proteinExistence type="inferred from homology"/>
<dbReference type="InterPro" id="IPR018303">
    <property type="entry name" value="ATPase_P-typ_P_site"/>
</dbReference>
<protein>
    <submittedName>
        <fullName evidence="9">LAQU0S01e00166g1_1</fullName>
    </submittedName>
</protein>
<dbReference type="SFLD" id="SFLDS00003">
    <property type="entry name" value="Haloacid_Dehalogenase"/>
    <property type="match status" value="1"/>
</dbReference>
<dbReference type="AlphaFoldDB" id="A0A0P1KLC4"/>
<evidence type="ECO:0000259" key="8">
    <source>
        <dbReference type="PROSITE" id="PS50846"/>
    </source>
</evidence>
<dbReference type="PRINTS" id="PR00119">
    <property type="entry name" value="CATATPASE"/>
</dbReference>
<dbReference type="Pfam" id="PF24534">
    <property type="entry name" value="HMA_PCA1"/>
    <property type="match status" value="1"/>
</dbReference>
<dbReference type="GO" id="GO:0016020">
    <property type="term" value="C:membrane"/>
    <property type="evidence" value="ECO:0007669"/>
    <property type="project" value="UniProtKB-SubCell"/>
</dbReference>
<evidence type="ECO:0000256" key="6">
    <source>
        <dbReference type="ARBA" id="ARBA00023136"/>
    </source>
</evidence>
<dbReference type="SUPFAM" id="SSF55008">
    <property type="entry name" value="HMA, heavy metal-associated domain"/>
    <property type="match status" value="1"/>
</dbReference>
<dbReference type="SFLD" id="SFLDG00002">
    <property type="entry name" value="C1.7:_P-type_atpase_like"/>
    <property type="match status" value="1"/>
</dbReference>
<feature type="transmembrane region" description="Helical" evidence="7">
    <location>
        <begin position="771"/>
        <end position="794"/>
    </location>
</feature>
<dbReference type="SUPFAM" id="SSF81665">
    <property type="entry name" value="Calcium ATPase, transmembrane domain M"/>
    <property type="match status" value="1"/>
</dbReference>
<keyword evidence="6 7" id="KW-0472">Membrane</keyword>
<dbReference type="EMBL" id="LN890560">
    <property type="protein sequence ID" value="CUS20153.1"/>
    <property type="molecule type" value="Genomic_DNA"/>
</dbReference>
<keyword evidence="7" id="KW-0547">Nucleotide-binding</keyword>
<dbReference type="InterPro" id="IPR023214">
    <property type="entry name" value="HAD_sf"/>
</dbReference>
<dbReference type="Pfam" id="PF00403">
    <property type="entry name" value="HMA"/>
    <property type="match status" value="1"/>
</dbReference>
<dbReference type="Gene3D" id="3.30.70.100">
    <property type="match status" value="1"/>
</dbReference>
<dbReference type="InterPro" id="IPR036163">
    <property type="entry name" value="HMA_dom_sf"/>
</dbReference>
<dbReference type="Gene3D" id="2.70.150.10">
    <property type="entry name" value="Calcium-transporting ATPase, cytoplasmic transduction domain A"/>
    <property type="match status" value="1"/>
</dbReference>
<dbReference type="Pfam" id="PF00122">
    <property type="entry name" value="E1-E2_ATPase"/>
    <property type="match status" value="1"/>
</dbReference>
<dbReference type="GO" id="GO:0019829">
    <property type="term" value="F:ATPase-coupled monoatomic cation transmembrane transporter activity"/>
    <property type="evidence" value="ECO:0007669"/>
    <property type="project" value="InterPro"/>
</dbReference>
<dbReference type="InterPro" id="IPR023299">
    <property type="entry name" value="ATPase_P-typ_cyto_dom_N"/>
</dbReference>
<dbReference type="OrthoDB" id="432719at2759"/>
<dbReference type="InterPro" id="IPR023298">
    <property type="entry name" value="ATPase_P-typ_TM_dom_sf"/>
</dbReference>
<feature type="transmembrane region" description="Helical" evidence="7">
    <location>
        <begin position="1105"/>
        <end position="1124"/>
    </location>
</feature>
<feature type="transmembrane region" description="Helical" evidence="7">
    <location>
        <begin position="481"/>
        <end position="501"/>
    </location>
</feature>
<dbReference type="SFLD" id="SFLDF00027">
    <property type="entry name" value="p-type_atpase"/>
    <property type="match status" value="1"/>
</dbReference>
<dbReference type="PANTHER" id="PTHR46594:SF4">
    <property type="entry name" value="P-TYPE CATION-TRANSPORTING ATPASE"/>
    <property type="match status" value="1"/>
</dbReference>
<dbReference type="InterPro" id="IPR008250">
    <property type="entry name" value="ATPase_P-typ_transduc_dom_A_sf"/>
</dbReference>
<dbReference type="FunFam" id="2.70.150.10:FF:000002">
    <property type="entry name" value="Copper-transporting ATPase 1, putative"/>
    <property type="match status" value="1"/>
</dbReference>
<reference evidence="10" key="1">
    <citation type="submission" date="2015-10" db="EMBL/GenBank/DDBJ databases">
        <authorList>
            <person name="Devillers H."/>
        </authorList>
    </citation>
    <scope>NUCLEOTIDE SEQUENCE [LARGE SCALE GENOMIC DNA]</scope>
</reference>
<gene>
    <name evidence="9" type="ORF">LAQU0_S01e00166g</name>
</gene>
<dbReference type="PROSITE" id="PS50846">
    <property type="entry name" value="HMA_2"/>
    <property type="match status" value="1"/>
</dbReference>
<keyword evidence="7" id="KW-0067">ATP-binding</keyword>
<dbReference type="GO" id="GO:0030003">
    <property type="term" value="P:intracellular monoatomic cation homeostasis"/>
    <property type="evidence" value="ECO:0007669"/>
    <property type="project" value="UniProtKB-ARBA"/>
</dbReference>
<evidence type="ECO:0000256" key="4">
    <source>
        <dbReference type="ARBA" id="ARBA00022967"/>
    </source>
</evidence>
<dbReference type="Gene3D" id="3.40.50.1000">
    <property type="entry name" value="HAD superfamily/HAD-like"/>
    <property type="match status" value="1"/>
</dbReference>
<dbReference type="GO" id="GO:0005524">
    <property type="term" value="F:ATP binding"/>
    <property type="evidence" value="ECO:0007669"/>
    <property type="project" value="UniProtKB-UniRule"/>
</dbReference>
<evidence type="ECO:0000256" key="2">
    <source>
        <dbReference type="ARBA" id="ARBA00022692"/>
    </source>
</evidence>
<feature type="domain" description="HMA" evidence="8">
    <location>
        <begin position="329"/>
        <end position="396"/>
    </location>
</feature>
<dbReference type="CDD" id="cd00371">
    <property type="entry name" value="HMA"/>
    <property type="match status" value="1"/>
</dbReference>
<evidence type="ECO:0000256" key="3">
    <source>
        <dbReference type="ARBA" id="ARBA00022723"/>
    </source>
</evidence>
<evidence type="ECO:0000256" key="5">
    <source>
        <dbReference type="ARBA" id="ARBA00022989"/>
    </source>
</evidence>
<dbReference type="GO" id="GO:0016887">
    <property type="term" value="F:ATP hydrolysis activity"/>
    <property type="evidence" value="ECO:0007669"/>
    <property type="project" value="InterPro"/>
</dbReference>
<dbReference type="InterPro" id="IPR001757">
    <property type="entry name" value="P_typ_ATPase"/>
</dbReference>
<dbReference type="InterPro" id="IPR056236">
    <property type="entry name" value="HMA_PCA1"/>
</dbReference>
<dbReference type="NCBIfam" id="TIGR01511">
    <property type="entry name" value="ATPase-IB1_Cu"/>
    <property type="match status" value="1"/>
</dbReference>
<feature type="transmembrane region" description="Helical" evidence="7">
    <location>
        <begin position="730"/>
        <end position="751"/>
    </location>
</feature>
<dbReference type="InterPro" id="IPR006121">
    <property type="entry name" value="HMA_dom"/>
</dbReference>
<name>A0A0P1KLC4_9SACH</name>
<dbReference type="Pfam" id="PF00702">
    <property type="entry name" value="Hydrolase"/>
    <property type="match status" value="1"/>
</dbReference>
<feature type="transmembrane region" description="Helical" evidence="7">
    <location>
        <begin position="546"/>
        <end position="568"/>
    </location>
</feature>
<dbReference type="InterPro" id="IPR044492">
    <property type="entry name" value="P_typ_ATPase_HD_dom"/>
</dbReference>
<dbReference type="InterPro" id="IPR027256">
    <property type="entry name" value="P-typ_ATPase_IB"/>
</dbReference>
<comment type="subcellular location">
    <subcellularLocation>
        <location evidence="1 7">Membrane</location>
    </subcellularLocation>
</comment>
<evidence type="ECO:0000313" key="9">
    <source>
        <dbReference type="EMBL" id="CUS20153.1"/>
    </source>
</evidence>
<accession>A0A0P1KLC4</accession>
<dbReference type="SUPFAM" id="SSF56784">
    <property type="entry name" value="HAD-like"/>
    <property type="match status" value="1"/>
</dbReference>
<feature type="transmembrane region" description="Helical" evidence="7">
    <location>
        <begin position="1078"/>
        <end position="1099"/>
    </location>
</feature>
<dbReference type="NCBIfam" id="TIGR01525">
    <property type="entry name" value="ATPase-IB_hvy"/>
    <property type="match status" value="1"/>
</dbReference>
<keyword evidence="3 7" id="KW-0479">Metal-binding</keyword>
<organism evidence="9 10">
    <name type="scientific">Lachancea quebecensis</name>
    <dbReference type="NCBI Taxonomy" id="1654605"/>
    <lineage>
        <taxon>Eukaryota</taxon>
        <taxon>Fungi</taxon>
        <taxon>Dikarya</taxon>
        <taxon>Ascomycota</taxon>
        <taxon>Saccharomycotina</taxon>
        <taxon>Saccharomycetes</taxon>
        <taxon>Saccharomycetales</taxon>
        <taxon>Saccharomycetaceae</taxon>
        <taxon>Lachancea</taxon>
    </lineage>
</organism>
<feature type="transmembrane region" description="Helical" evidence="7">
    <location>
        <begin position="507"/>
        <end position="525"/>
    </location>
</feature>
<dbReference type="PROSITE" id="PS00154">
    <property type="entry name" value="ATPASE_E1_E2"/>
    <property type="match status" value="1"/>
</dbReference>
<keyword evidence="4" id="KW-1278">Translocase</keyword>
<keyword evidence="10" id="KW-1185">Reference proteome</keyword>
<dbReference type="InterPro" id="IPR036412">
    <property type="entry name" value="HAD-like_sf"/>
</dbReference>
<dbReference type="Gene3D" id="3.40.1110.10">
    <property type="entry name" value="Calcium-transporting ATPase, cytoplasmic domain N"/>
    <property type="match status" value="1"/>
</dbReference>
<sequence length="1129" mass="121847">MEKDYATASDKCNSSAFLNGEQTGKTSEISLDVDPYFEVSRNISERTFDDQEKNVACCSPSGIKSSCCDHSDKEAGENQSLVNPATDSSDACCQKPLVDVAALNSNSATDKLRDPVSNLCCTESCLHRATQQAIEMSSEALPKVYESTLAGKSEALPSIKPMGGQNDVECGSSLRALIYEQYSTRLKALGCLCRALVAEGKRSCCQPRTLYRAKRKQKSQSEEKGLLEADVYGNSGNSYNCATKTPSEITENVKQCNSNISDYESSSDSNDSVSSCNPGGKCCFNASSMKLCSGGCKEDSRRMEDHGNTTKLKESTARVCRTKNQETTEHVVLAIQGMTCTGCETKLRKTLLKVSGLNNLKTSLVLSLAEFDLDTQLANVNEVMKHLKRTSEFQCEQIHTKGMTIDLLITGDIKTFLNQEKPNGVSDVFVVAKNRVRVLYDPILVGARDLMNLEWASASELAPACNDLALKSGRKHTRHTGYMTVLSGVLTVPILVMAWAPLHGKKIAYSSASLALATLVQIFVAGPFYPKAIKALVFSGVIEMDLLIVLSTSAAYIFSVVSFGFLAASRPLSTEQFFETSSLLVTLIMVGRYVAALTRQKAAESISIRSLQPQNTLLLPVLDETKGEEIDVRLLQYGDVFMVNPDSRIPTDGIVVSGSSEVDESMLTGESRLVEKIAGSQVIAGTLNMSGNLKVRLSNLPGDNTINTIASMVDQAKLSKPKIQEIADRVASYFVPVVGALTVVTFVIWVAVGKSVEHKNMSEAVVQAVTYAIAVLIVSCPCAIGLAVPMVIVFSSGIAAQRGIIIKSASAIEMAHRTSHVVFDKTGTLTQGKLTVLSEHYFEDGKDWLPMLLGLVSTNKHPVSLALSNHLQSKGYSAEAVGDVRNKPGKGMEGQFSGKTVCGGNARWLNVQNHATVQQLLEQEQTTFCFTVNGVLRAIFGLKDSLRDEALEVVTELQSKGVSVHIVSGDDEGPVHCVTASLRIPQSNARARSSPRDKQLYVQKLLEGSNKNGGVIFCGDGINDAVALTQATIGVQIESASEIAQSAADVTLVKQDLNGLLTLMRLSKVSVRRIKFNFAWSFVYNFFAILLAAGAFVDFKIPPEYAGLGELISVVPVVVAALLLKRAKI</sequence>
<dbReference type="NCBIfam" id="TIGR01494">
    <property type="entry name" value="ATPase_P-type"/>
    <property type="match status" value="1"/>
</dbReference>
<dbReference type="Proteomes" id="UP000236544">
    <property type="component" value="Unassembled WGS sequence"/>
</dbReference>
<evidence type="ECO:0000313" key="10">
    <source>
        <dbReference type="Proteomes" id="UP000236544"/>
    </source>
</evidence>
<dbReference type="PANTHER" id="PTHR46594">
    <property type="entry name" value="P-TYPE CATION-TRANSPORTING ATPASE"/>
    <property type="match status" value="1"/>
</dbReference>
<keyword evidence="5 7" id="KW-1133">Transmembrane helix</keyword>
<dbReference type="SUPFAM" id="SSF81653">
    <property type="entry name" value="Calcium ATPase, transduction domain A"/>
    <property type="match status" value="1"/>
</dbReference>
<comment type="similarity">
    <text evidence="7">Belongs to the cation transport ATPase (P-type) (TC 3.A.3) family. Type IB subfamily.</text>
</comment>
<evidence type="ECO:0000256" key="1">
    <source>
        <dbReference type="ARBA" id="ARBA00004370"/>
    </source>
</evidence>
<evidence type="ECO:0000256" key="7">
    <source>
        <dbReference type="RuleBase" id="RU362081"/>
    </source>
</evidence>
<dbReference type="InterPro" id="IPR059000">
    <property type="entry name" value="ATPase_P-type_domA"/>
</dbReference>
<dbReference type="GO" id="GO:0046872">
    <property type="term" value="F:metal ion binding"/>
    <property type="evidence" value="ECO:0007669"/>
    <property type="project" value="UniProtKB-KW"/>
</dbReference>
<keyword evidence="2 7" id="KW-0812">Transmembrane</keyword>